<evidence type="ECO:0000256" key="16">
    <source>
        <dbReference type="ARBA" id="ARBA00082025"/>
    </source>
</evidence>
<dbReference type="GO" id="GO:0004906">
    <property type="term" value="F:type II interferon receptor activity"/>
    <property type="evidence" value="ECO:0007669"/>
    <property type="project" value="Ensembl"/>
</dbReference>
<organism evidence="22 23">
    <name type="scientific">Peromyscus maniculatus bairdii</name>
    <name type="common">Prairie deer mouse</name>
    <dbReference type="NCBI Taxonomy" id="230844"/>
    <lineage>
        <taxon>Eukaryota</taxon>
        <taxon>Metazoa</taxon>
        <taxon>Chordata</taxon>
        <taxon>Craniata</taxon>
        <taxon>Vertebrata</taxon>
        <taxon>Euteleostomi</taxon>
        <taxon>Mammalia</taxon>
        <taxon>Eutheria</taxon>
        <taxon>Euarchontoglires</taxon>
        <taxon>Glires</taxon>
        <taxon>Rodentia</taxon>
        <taxon>Myomorpha</taxon>
        <taxon>Muroidea</taxon>
        <taxon>Cricetidae</taxon>
        <taxon>Neotominae</taxon>
        <taxon>Peromyscus</taxon>
    </lineage>
</organism>
<feature type="transmembrane region" description="Helical" evidence="18">
    <location>
        <begin position="254"/>
        <end position="275"/>
    </location>
</feature>
<evidence type="ECO:0000256" key="5">
    <source>
        <dbReference type="ARBA" id="ARBA00022692"/>
    </source>
</evidence>
<reference evidence="22" key="2">
    <citation type="submission" date="2025-08" db="UniProtKB">
        <authorList>
            <consortium name="Ensembl"/>
        </authorList>
    </citation>
    <scope>IDENTIFICATION</scope>
</reference>
<keyword evidence="9 18" id="KW-0472">Membrane</keyword>
<evidence type="ECO:0000256" key="10">
    <source>
        <dbReference type="ARBA" id="ARBA00023157"/>
    </source>
</evidence>
<evidence type="ECO:0000256" key="8">
    <source>
        <dbReference type="ARBA" id="ARBA00022989"/>
    </source>
</evidence>
<evidence type="ECO:0000256" key="19">
    <source>
        <dbReference type="SAM" id="SignalP"/>
    </source>
</evidence>
<dbReference type="GO" id="GO:0038196">
    <property type="term" value="P:type III interferon-mediated signaling pathway"/>
    <property type="evidence" value="ECO:0007669"/>
    <property type="project" value="Ensembl"/>
</dbReference>
<evidence type="ECO:0000256" key="9">
    <source>
        <dbReference type="ARBA" id="ARBA00023136"/>
    </source>
</evidence>
<dbReference type="Pfam" id="PF01108">
    <property type="entry name" value="Tissue_fac"/>
    <property type="match status" value="1"/>
</dbReference>
<dbReference type="FunFam" id="2.60.40.10:FF:001244">
    <property type="entry name" value="Interferon gamma receptor 1"/>
    <property type="match status" value="1"/>
</dbReference>
<dbReference type="SUPFAM" id="SSF49265">
    <property type="entry name" value="Fibronectin type III"/>
    <property type="match status" value="2"/>
</dbReference>
<dbReference type="GO" id="GO:0001774">
    <property type="term" value="P:microglial cell activation"/>
    <property type="evidence" value="ECO:0007669"/>
    <property type="project" value="Ensembl"/>
</dbReference>
<comment type="similarity">
    <text evidence="2">Belongs to the type II cytokine receptor family.</text>
</comment>
<evidence type="ECO:0000256" key="13">
    <source>
        <dbReference type="ARBA" id="ARBA00023319"/>
    </source>
</evidence>
<feature type="signal peptide" evidence="19">
    <location>
        <begin position="1"/>
        <end position="25"/>
    </location>
</feature>
<dbReference type="InterPro" id="IPR050650">
    <property type="entry name" value="Type-II_Cytokine-TF_Rcpt"/>
</dbReference>
<dbReference type="FunFam" id="2.60.40.10:FF:001425">
    <property type="entry name" value="Interferon gamma receptor 1"/>
    <property type="match status" value="1"/>
</dbReference>
<feature type="chain" id="PRO_5034241505" description="Interferon gamma receptor 1" evidence="19">
    <location>
        <begin position="26"/>
        <end position="478"/>
    </location>
</feature>
<keyword evidence="5 18" id="KW-0812">Transmembrane</keyword>
<protein>
    <recommendedName>
        <fullName evidence="15">Interferon gamma receptor 1</fullName>
    </recommendedName>
    <alternativeName>
        <fullName evidence="16">Interferon gamma receptor alpha-chain</fullName>
    </alternativeName>
</protein>
<dbReference type="GO" id="GO:0051607">
    <property type="term" value="P:defense response to virus"/>
    <property type="evidence" value="ECO:0007669"/>
    <property type="project" value="Ensembl"/>
</dbReference>
<dbReference type="Pfam" id="PF07140">
    <property type="entry name" value="IFNGR1_D2"/>
    <property type="match status" value="1"/>
</dbReference>
<evidence type="ECO:0000259" key="21">
    <source>
        <dbReference type="Pfam" id="PF07140"/>
    </source>
</evidence>
<feature type="compositionally biased region" description="Basic and acidic residues" evidence="17">
    <location>
        <begin position="345"/>
        <end position="355"/>
    </location>
</feature>
<dbReference type="InterPro" id="IPR003961">
    <property type="entry name" value="FN3_dom"/>
</dbReference>
<dbReference type="InterPro" id="IPR021126">
    <property type="entry name" value="IFN_gamma_rc_D2_pox/mammal"/>
</dbReference>
<keyword evidence="4" id="KW-0597">Phosphoprotein</keyword>
<evidence type="ECO:0000256" key="6">
    <source>
        <dbReference type="ARBA" id="ARBA00022729"/>
    </source>
</evidence>
<evidence type="ECO:0000256" key="11">
    <source>
        <dbReference type="ARBA" id="ARBA00023170"/>
    </source>
</evidence>
<dbReference type="PANTHER" id="PTHR20859">
    <property type="entry name" value="INTERFERON/INTERLEUKIN RECEPTOR"/>
    <property type="match status" value="1"/>
</dbReference>
<dbReference type="GO" id="GO:1900222">
    <property type="term" value="P:negative regulation of amyloid-beta clearance"/>
    <property type="evidence" value="ECO:0007669"/>
    <property type="project" value="Ensembl"/>
</dbReference>
<keyword evidence="23" id="KW-1185">Reference proteome</keyword>
<dbReference type="InterPro" id="IPR013783">
    <property type="entry name" value="Ig-like_fold"/>
</dbReference>
<feature type="domain" description="Interferon gamma receptor D2" evidence="21">
    <location>
        <begin position="140"/>
        <end position="246"/>
    </location>
</feature>
<keyword evidence="11" id="KW-0675">Receptor</keyword>
<dbReference type="GO" id="GO:0048143">
    <property type="term" value="P:astrocyte activation"/>
    <property type="evidence" value="ECO:0007669"/>
    <property type="project" value="Ensembl"/>
</dbReference>
<keyword evidence="6 19" id="KW-0732">Signal</keyword>
<dbReference type="PANTHER" id="PTHR20859:SF5">
    <property type="entry name" value="INTERFERON GAMMA RECEPTOR 1"/>
    <property type="match status" value="1"/>
</dbReference>
<comment type="subunit">
    <text evidence="14">Monomer. Heterodimer with IFNGR2, to form the IFNG receptor complex. Interacts with JAK1. Interacts (when phosphorylated) with STAT1. Interacts with SOCS1.</text>
</comment>
<comment type="subcellular location">
    <subcellularLocation>
        <location evidence="1">Cell membrane</location>
        <topology evidence="1">Single-pass type I membrane protein</topology>
    </subcellularLocation>
</comment>
<dbReference type="Proteomes" id="UP000694547">
    <property type="component" value="Chromosome 16"/>
</dbReference>
<keyword evidence="12" id="KW-0325">Glycoprotein</keyword>
<keyword evidence="7" id="KW-0832">Ubl conjugation</keyword>
<reference evidence="22 23" key="1">
    <citation type="submission" date="2018-10" db="EMBL/GenBank/DDBJ databases">
        <title>Improved assembly of the deer mouse Peromyscus maniculatus genome.</title>
        <authorList>
            <person name="Lassance J.-M."/>
            <person name="Hoekstra H.E."/>
        </authorList>
    </citation>
    <scope>NUCLEOTIDE SEQUENCE [LARGE SCALE GENOMIC DNA]</scope>
</reference>
<evidence type="ECO:0000256" key="15">
    <source>
        <dbReference type="ARBA" id="ARBA00069555"/>
    </source>
</evidence>
<evidence type="ECO:0000256" key="1">
    <source>
        <dbReference type="ARBA" id="ARBA00004251"/>
    </source>
</evidence>
<sequence length="478" mass="52737">VDPQAAASSMILLVVLMLSAEAGSGAVTSLENPEPPSVPVPTNVLIKSYNLDATLCWEYPDMPQTPVFTAQVKNYGNEWVDACINISDHHCNIYEQIQDPDMSVWARVKATLGQKESAYALSKEFIMCRQGKVGPPGLAVIRRQDQLTVDVFHPAVIVNGERRGIMFEDESACHTFYYTIYVQRNRSGEILYTSHNIDIDDCSETLCQFNISMSKLDSRYCVSVNGHSEFWDITTEKSEEVCTPLFQNSRKDSIWILVVVPIIVFLVAALVFAYWHIKKNPLKRKSIMLPKSLLSVVKNATAETKPESKYVSLVTSCHPAVLENETVICEEHLSTVTAQDNPGTTEREELSDETKAMNPEGSTSEVAPDSPPTPIQRGSSPLLSSDQSEPCSITTYHSRNGSDSGLVASGSSLSDSEFLPHTNPETKTEELEPTPVRKAPASFGYDKPHVLVDVLVDEGDGKESLIGYRLTTDAREPS</sequence>
<reference evidence="22" key="3">
    <citation type="submission" date="2025-09" db="UniProtKB">
        <authorList>
            <consortium name="Ensembl"/>
        </authorList>
    </citation>
    <scope>IDENTIFICATION</scope>
</reference>
<dbReference type="Ensembl" id="ENSPEMT00000009050.2">
    <property type="protein sequence ID" value="ENSPEMP00000005116.1"/>
    <property type="gene ID" value="ENSPEMG00000007579.2"/>
</dbReference>
<dbReference type="Pfam" id="PF20634">
    <property type="entry name" value="IFNGR1_transm"/>
    <property type="match status" value="1"/>
</dbReference>
<keyword evidence="8 18" id="KW-1133">Transmembrane helix</keyword>
<evidence type="ECO:0000313" key="22">
    <source>
        <dbReference type="Ensembl" id="ENSPEMP00000005116.1"/>
    </source>
</evidence>
<evidence type="ECO:0000256" key="7">
    <source>
        <dbReference type="ARBA" id="ARBA00022843"/>
    </source>
</evidence>
<keyword evidence="13" id="KW-0393">Immunoglobulin domain</keyword>
<keyword evidence="3" id="KW-1003">Cell membrane</keyword>
<dbReference type="InterPro" id="IPR036116">
    <property type="entry name" value="FN3_sf"/>
</dbReference>
<evidence type="ECO:0000256" key="14">
    <source>
        <dbReference type="ARBA" id="ARBA00063248"/>
    </source>
</evidence>
<evidence type="ECO:0000256" key="17">
    <source>
        <dbReference type="SAM" id="MobiDB-lite"/>
    </source>
</evidence>
<evidence type="ECO:0000256" key="4">
    <source>
        <dbReference type="ARBA" id="ARBA00022553"/>
    </source>
</evidence>
<proteinExistence type="inferred from homology"/>
<dbReference type="GO" id="GO:0032760">
    <property type="term" value="P:positive regulation of tumor necrosis factor production"/>
    <property type="evidence" value="ECO:0007669"/>
    <property type="project" value="Ensembl"/>
</dbReference>
<evidence type="ECO:0000259" key="20">
    <source>
        <dbReference type="Pfam" id="PF01108"/>
    </source>
</evidence>
<dbReference type="Gene3D" id="2.60.40.10">
    <property type="entry name" value="Immunoglobulins"/>
    <property type="match status" value="2"/>
</dbReference>
<dbReference type="GO" id="GO:0007259">
    <property type="term" value="P:cell surface receptor signaling pathway via JAK-STAT"/>
    <property type="evidence" value="ECO:0007669"/>
    <property type="project" value="Ensembl"/>
</dbReference>
<evidence type="ECO:0000256" key="18">
    <source>
        <dbReference type="SAM" id="Phobius"/>
    </source>
</evidence>
<evidence type="ECO:0000256" key="3">
    <source>
        <dbReference type="ARBA" id="ARBA00022475"/>
    </source>
</evidence>
<dbReference type="AlphaFoldDB" id="A0A8C8T8E2"/>
<dbReference type="GO" id="GO:1902004">
    <property type="term" value="P:positive regulation of amyloid-beta formation"/>
    <property type="evidence" value="ECO:0007669"/>
    <property type="project" value="Ensembl"/>
</dbReference>
<keyword evidence="10" id="KW-1015">Disulfide bond</keyword>
<feature type="region of interest" description="Disordered" evidence="17">
    <location>
        <begin position="334"/>
        <end position="443"/>
    </location>
</feature>
<name>A0A8C8T8E2_PERMB</name>
<dbReference type="PRINTS" id="PR01777">
    <property type="entry name" value="INTERFERONGR"/>
</dbReference>
<dbReference type="GO" id="GO:0005886">
    <property type="term" value="C:plasma membrane"/>
    <property type="evidence" value="ECO:0007669"/>
    <property type="project" value="UniProtKB-SubCell"/>
</dbReference>
<feature type="domain" description="Fibronectin type-III" evidence="20">
    <location>
        <begin position="11"/>
        <end position="118"/>
    </location>
</feature>
<dbReference type="GO" id="GO:0019955">
    <property type="term" value="F:cytokine binding"/>
    <property type="evidence" value="ECO:0007669"/>
    <property type="project" value="InterPro"/>
</dbReference>
<dbReference type="InterPro" id="IPR008355">
    <property type="entry name" value="Interferon_gamma_rcpt_asu"/>
</dbReference>
<evidence type="ECO:0000256" key="12">
    <source>
        <dbReference type="ARBA" id="ARBA00023180"/>
    </source>
</evidence>
<evidence type="ECO:0000313" key="23">
    <source>
        <dbReference type="Proteomes" id="UP000694547"/>
    </source>
</evidence>
<evidence type="ECO:0000256" key="2">
    <source>
        <dbReference type="ARBA" id="ARBA00005399"/>
    </source>
</evidence>
<feature type="compositionally biased region" description="Polar residues" evidence="17">
    <location>
        <begin position="334"/>
        <end position="344"/>
    </location>
</feature>
<accession>A0A8C8T8E2</accession>
<feature type="compositionally biased region" description="Polar residues" evidence="17">
    <location>
        <begin position="376"/>
        <end position="415"/>
    </location>
</feature>
<dbReference type="GeneTree" id="ENSGT00510000048929"/>